<evidence type="ECO:0000313" key="2">
    <source>
        <dbReference type="EMBL" id="QHT24695.1"/>
    </source>
</evidence>
<dbReference type="PANTHER" id="PTHR16121:SF0">
    <property type="entry name" value="CAP-SPECIFIC MRNA (NUCLEOSIDE-2'-O-)-METHYLTRANSFERASE 1"/>
    <property type="match status" value="1"/>
</dbReference>
<reference evidence="2" key="1">
    <citation type="journal article" date="2020" name="Nature">
        <title>Giant virus diversity and host interactions through global metagenomics.</title>
        <authorList>
            <person name="Schulz F."/>
            <person name="Roux S."/>
            <person name="Paez-Espino D."/>
            <person name="Jungbluth S."/>
            <person name="Walsh D.A."/>
            <person name="Denef V.J."/>
            <person name="McMahon K.D."/>
            <person name="Konstantinidis K.T."/>
            <person name="Eloe-Fadrosh E.A."/>
            <person name="Kyrpides N.C."/>
            <person name="Woyke T."/>
        </authorList>
    </citation>
    <scope>NUCLEOTIDE SEQUENCE</scope>
    <source>
        <strain evidence="2">GVMAG-M-3300023179-150</strain>
    </source>
</reference>
<organism evidence="2">
    <name type="scientific">viral metagenome</name>
    <dbReference type="NCBI Taxonomy" id="1070528"/>
    <lineage>
        <taxon>unclassified sequences</taxon>
        <taxon>metagenomes</taxon>
        <taxon>organismal metagenomes</taxon>
    </lineage>
</organism>
<dbReference type="InterPro" id="IPR050851">
    <property type="entry name" value="mRNA_Cap_2O-Ribose_MeTrfase"/>
</dbReference>
<dbReference type="Gene3D" id="3.40.50.12760">
    <property type="match status" value="1"/>
</dbReference>
<dbReference type="GO" id="GO:0005737">
    <property type="term" value="C:cytoplasm"/>
    <property type="evidence" value="ECO:0007669"/>
    <property type="project" value="TreeGrafter"/>
</dbReference>
<dbReference type="SUPFAM" id="SSF53335">
    <property type="entry name" value="S-adenosyl-L-methionine-dependent methyltransferases"/>
    <property type="match status" value="1"/>
</dbReference>
<name>A0A6C0EBE0_9ZZZZ</name>
<dbReference type="InterPro" id="IPR029063">
    <property type="entry name" value="SAM-dependent_MTases_sf"/>
</dbReference>
<sequence>MLRPSIQIKLRDSKNTFNYKLSKFHPQTQLEKDLEGIFFRTDERDALNQKKNMINQQHSTKEWDKAKKLTNPYELIHIPNRKIKSESISRYDPLSRSFFKLWELINHFDLIRDRSPITTAHLAEGPGGFLEAVLFFRQRIIKIYPLQDHYYGITLNPYSKEIPGWNKASGIIKQYRKNIEIDYGIDQTGDLYKVQNIRSFSDKVMNNNINNNNNDNLNSNGAELVTADGGFDFSVDFNQQEQLAHRLIIAQLITGIRSQKMGGSLICKFFDTYTYVSAELLYFVSCLYEEVNLVKPQTSRPANSEKYLVAIGYKGFPNKNSENYYLKQMENLLDQWDEINNKGLVIKSIFDHPPQFFMDLLGLYNSASYKQQIAYVDYTLNIIKNKPDWKQMEMILDFQVKKATEWCQYYHLSVNLESYFYQKYLHRLKIKNDSNYKPSKTYLNYLNGLDQYFENFVGYQDTYLDTYLDTHLDTHYENIISFND</sequence>
<dbReference type="GO" id="GO:0032259">
    <property type="term" value="P:methylation"/>
    <property type="evidence" value="ECO:0007669"/>
    <property type="project" value="InterPro"/>
</dbReference>
<dbReference type="GO" id="GO:0006370">
    <property type="term" value="P:7-methylguanosine mRNA capping"/>
    <property type="evidence" value="ECO:0007669"/>
    <property type="project" value="TreeGrafter"/>
</dbReference>
<protein>
    <recommendedName>
        <fullName evidence="1">Ribosomal RNA methyltransferase FtsJ domain-containing protein</fullName>
    </recommendedName>
</protein>
<dbReference type="Pfam" id="PF01728">
    <property type="entry name" value="FtsJ"/>
    <property type="match status" value="1"/>
</dbReference>
<dbReference type="PANTHER" id="PTHR16121">
    <property type="entry name" value="CAP-SPECIFIC MRNA (NUCLEOSIDE-2'-O-)-METHYLTRANSFERASE 1-RELATED"/>
    <property type="match status" value="1"/>
</dbReference>
<dbReference type="EMBL" id="MN739748">
    <property type="protein sequence ID" value="QHT24695.1"/>
    <property type="molecule type" value="Genomic_DNA"/>
</dbReference>
<dbReference type="GO" id="GO:0005634">
    <property type="term" value="C:nucleus"/>
    <property type="evidence" value="ECO:0007669"/>
    <property type="project" value="TreeGrafter"/>
</dbReference>
<feature type="domain" description="Ribosomal RNA methyltransferase FtsJ" evidence="1">
    <location>
        <begin position="95"/>
        <end position="313"/>
    </location>
</feature>
<dbReference type="GO" id="GO:0004483">
    <property type="term" value="F:methyltransferase cap1 activity"/>
    <property type="evidence" value="ECO:0007669"/>
    <property type="project" value="UniProtKB-ARBA"/>
</dbReference>
<evidence type="ECO:0000259" key="1">
    <source>
        <dbReference type="Pfam" id="PF01728"/>
    </source>
</evidence>
<accession>A0A6C0EBE0</accession>
<proteinExistence type="predicted"/>
<dbReference type="AlphaFoldDB" id="A0A6C0EBE0"/>
<dbReference type="InterPro" id="IPR002877">
    <property type="entry name" value="RNA_MeTrfase_FtsJ_dom"/>
</dbReference>